<proteinExistence type="predicted"/>
<dbReference type="InterPro" id="IPR008841">
    <property type="entry name" value="Siphovirus-type_tail_N"/>
</dbReference>
<protein>
    <recommendedName>
        <fullName evidence="1">Siphovirus-type tail component RIFT-related domain-containing protein</fullName>
    </recommendedName>
</protein>
<keyword evidence="3" id="KW-1185">Reference proteome</keyword>
<reference evidence="2 3" key="2">
    <citation type="submission" date="2024-02" db="EMBL/GenBank/DDBJ databases">
        <title>The Genome Sequence of Enterococcus sp. DIV0159.</title>
        <authorList>
            <person name="Earl A."/>
            <person name="Manson A."/>
            <person name="Gilmore M."/>
            <person name="Sanders J."/>
            <person name="Shea T."/>
            <person name="Howe W."/>
            <person name="Livny J."/>
            <person name="Cuomo C."/>
            <person name="Neafsey D."/>
            <person name="Birren B."/>
        </authorList>
    </citation>
    <scope>NUCLEOTIDE SEQUENCE [LARGE SCALE GENOMIC DNA]</scope>
    <source>
        <strain evidence="2 3">665A</strain>
    </source>
</reference>
<organism evidence="2 3">
    <name type="scientific">Candidatus Enterococcus ferrettii</name>
    <dbReference type="NCBI Taxonomy" id="2815324"/>
    <lineage>
        <taxon>Bacteria</taxon>
        <taxon>Bacillati</taxon>
        <taxon>Bacillota</taxon>
        <taxon>Bacilli</taxon>
        <taxon>Lactobacillales</taxon>
        <taxon>Enterococcaceae</taxon>
        <taxon>Enterococcus</taxon>
    </lineage>
</organism>
<dbReference type="Pfam" id="PF05709">
    <property type="entry name" value="Sipho_tail"/>
    <property type="match status" value="1"/>
</dbReference>
<sequence length="140" mass="16299">MADDRRVRKQDNNISDMDGTEVISSRIKEGIIEVPFVIQGDLHTAHDEMMRILNVDEPKKLQFSDQMDRYYLAIPQGKPDAEELVQWFEKGSISFLVPSGVAYAEEETIVTNDREVVTETLLLMEYRERVAFCERLRCRK</sequence>
<dbReference type="Gene3D" id="2.40.30.200">
    <property type="match status" value="1"/>
</dbReference>
<gene>
    <name evidence="2" type="ORF">JZO67_002212</name>
</gene>
<feature type="domain" description="Siphovirus-type tail component RIFT-related" evidence="1">
    <location>
        <begin position="8"/>
        <end position="97"/>
    </location>
</feature>
<dbReference type="Proteomes" id="UP000664357">
    <property type="component" value="Unassembled WGS sequence"/>
</dbReference>
<dbReference type="InterPro" id="IPR006520">
    <property type="entry name" value="Dit_BPSPP_N"/>
</dbReference>
<accession>A0ABV0ENY4</accession>
<dbReference type="NCBIfam" id="TIGR01633">
    <property type="entry name" value="phi3626_gp14_N"/>
    <property type="match status" value="1"/>
</dbReference>
<evidence type="ECO:0000313" key="2">
    <source>
        <dbReference type="EMBL" id="MEO1770261.1"/>
    </source>
</evidence>
<dbReference type="EMBL" id="JAFREL020000002">
    <property type="protein sequence ID" value="MEO1770261.1"/>
    <property type="molecule type" value="Genomic_DNA"/>
</dbReference>
<name>A0ABV0ENY4_9ENTE</name>
<evidence type="ECO:0000259" key="1">
    <source>
        <dbReference type="Pfam" id="PF05709"/>
    </source>
</evidence>
<dbReference type="RefSeq" id="WP_347298862.1">
    <property type="nucleotide sequence ID" value="NZ_JAFREL020000002.1"/>
</dbReference>
<comment type="caution">
    <text evidence="2">The sequence shown here is derived from an EMBL/GenBank/DDBJ whole genome shotgun (WGS) entry which is preliminary data.</text>
</comment>
<evidence type="ECO:0000313" key="3">
    <source>
        <dbReference type="Proteomes" id="UP000664357"/>
    </source>
</evidence>
<reference evidence="2 3" key="1">
    <citation type="submission" date="2021-03" db="EMBL/GenBank/DDBJ databases">
        <authorList>
            <person name="Gilmore M.S."/>
            <person name="Schwartzman J."/>
            <person name="Van Tyne D."/>
            <person name="Martin M."/>
            <person name="Earl A.M."/>
            <person name="Manson A.L."/>
            <person name="Straub T."/>
            <person name="Salamzade R."/>
            <person name="Saavedra J."/>
            <person name="Lebreton F."/>
            <person name="Prichula J."/>
            <person name="Schaufler K."/>
            <person name="Gaca A."/>
            <person name="Sgardioli B."/>
            <person name="Wagenaar J."/>
            <person name="Strong T."/>
        </authorList>
    </citation>
    <scope>NUCLEOTIDE SEQUENCE [LARGE SCALE GENOMIC DNA]</scope>
    <source>
        <strain evidence="2 3">665A</strain>
    </source>
</reference>